<dbReference type="RefSeq" id="WP_132474169.1">
    <property type="nucleotide sequence ID" value="NZ_JBHRVM010000001.1"/>
</dbReference>
<dbReference type="AlphaFoldDB" id="A0A4R3VFG9"/>
<evidence type="ECO:0000256" key="4">
    <source>
        <dbReference type="SAM" id="SignalP"/>
    </source>
</evidence>
<sequence length="179" mass="19891">MRPLTIVALSVALALPGTLVQAQGDIAKGNAAKSAGAKQNGVRNGSAVKNSLPETAMDKLAAEQEKKTIFEDPLQGVIVNRTVTVLGNDFYQYFSTYWNELNENNRYSIAIYERPTARWGSEIWIQFRQDRVFHTFLSPARQAAKGVAEAAAAIVEQNITRTEIHRMTFQDHDLAPEEL</sequence>
<evidence type="ECO:0000256" key="3">
    <source>
        <dbReference type="ARBA" id="ARBA00022729"/>
    </source>
</evidence>
<reference evidence="5 6" key="1">
    <citation type="submission" date="2019-03" db="EMBL/GenBank/DDBJ databases">
        <title>Genomic Encyclopedia of Type Strains, Phase IV (KMG-IV): sequencing the most valuable type-strain genomes for metagenomic binning, comparative biology and taxonomic classification.</title>
        <authorList>
            <person name="Goeker M."/>
        </authorList>
    </citation>
    <scope>NUCLEOTIDE SEQUENCE [LARGE SCALE GENOMIC DNA]</scope>
    <source>
        <strain evidence="5 6">DSM 100048</strain>
    </source>
</reference>
<evidence type="ECO:0000256" key="2">
    <source>
        <dbReference type="ARBA" id="ARBA00014024"/>
    </source>
</evidence>
<gene>
    <name evidence="5" type="ORF">EV686_102268</name>
</gene>
<keyword evidence="6" id="KW-1185">Reference proteome</keyword>
<dbReference type="EMBL" id="SMBX01000002">
    <property type="protein sequence ID" value="TCV01555.1"/>
    <property type="molecule type" value="Genomic_DNA"/>
</dbReference>
<dbReference type="OrthoDB" id="6869495at2"/>
<name>A0A4R3VFG9_9BURK</name>
<comment type="caution">
    <text evidence="5">The sequence shown here is derived from an EMBL/GenBank/DDBJ whole genome shotgun (WGS) entry which is preliminary data.</text>
</comment>
<feature type="signal peptide" evidence="4">
    <location>
        <begin position="1"/>
        <end position="22"/>
    </location>
</feature>
<proteinExistence type="predicted"/>
<evidence type="ECO:0000313" key="6">
    <source>
        <dbReference type="Proteomes" id="UP000294692"/>
    </source>
</evidence>
<keyword evidence="3 4" id="KW-0732">Signal</keyword>
<dbReference type="InterPro" id="IPR018900">
    <property type="entry name" value="Curli_CsgE"/>
</dbReference>
<organism evidence="5 6">
    <name type="scientific">Paracandidimonas soli</name>
    <dbReference type="NCBI Taxonomy" id="1917182"/>
    <lineage>
        <taxon>Bacteria</taxon>
        <taxon>Pseudomonadati</taxon>
        <taxon>Pseudomonadota</taxon>
        <taxon>Betaproteobacteria</taxon>
        <taxon>Burkholderiales</taxon>
        <taxon>Alcaligenaceae</taxon>
        <taxon>Paracandidimonas</taxon>
    </lineage>
</organism>
<feature type="chain" id="PRO_5020216540" description="Curli production assembly/transport component CsgE" evidence="4">
    <location>
        <begin position="23"/>
        <end position="179"/>
    </location>
</feature>
<dbReference type="Pfam" id="PF10627">
    <property type="entry name" value="CsgE"/>
    <property type="match status" value="1"/>
</dbReference>
<accession>A0A4R3VFG9</accession>
<dbReference type="Proteomes" id="UP000294692">
    <property type="component" value="Unassembled WGS sequence"/>
</dbReference>
<comment type="function">
    <text evidence="1">May be involved in the biogenesis of curli organelles.</text>
</comment>
<evidence type="ECO:0000313" key="5">
    <source>
        <dbReference type="EMBL" id="TCV01555.1"/>
    </source>
</evidence>
<evidence type="ECO:0000256" key="1">
    <source>
        <dbReference type="ARBA" id="ARBA00003989"/>
    </source>
</evidence>
<protein>
    <recommendedName>
        <fullName evidence="2">Curli production assembly/transport component CsgE</fullName>
    </recommendedName>
</protein>